<dbReference type="Proteomes" id="UP001163835">
    <property type="component" value="Unassembled WGS sequence"/>
</dbReference>
<protein>
    <submittedName>
        <fullName evidence="1">Uncharacterized protein</fullName>
    </submittedName>
</protein>
<comment type="caution">
    <text evidence="1">The sequence shown here is derived from an EMBL/GenBank/DDBJ whole genome shotgun (WGS) entry which is preliminary data.</text>
</comment>
<reference evidence="1" key="1">
    <citation type="submission" date="2022-09" db="EMBL/GenBank/DDBJ databases">
        <title>A Global Phylogenomic Analysis of the Shiitake Genus Lentinula.</title>
        <authorList>
            <consortium name="DOE Joint Genome Institute"/>
            <person name="Sierra-Patev S."/>
            <person name="Min B."/>
            <person name="Naranjo-Ortiz M."/>
            <person name="Looney B."/>
            <person name="Konkel Z."/>
            <person name="Slot J.C."/>
            <person name="Sakamoto Y."/>
            <person name="Steenwyk J.L."/>
            <person name="Rokas A."/>
            <person name="Carro J."/>
            <person name="Camarero S."/>
            <person name="Ferreira P."/>
            <person name="Molpeceres G."/>
            <person name="Ruiz-Duenas F.J."/>
            <person name="Serrano A."/>
            <person name="Henrissat B."/>
            <person name="Drula E."/>
            <person name="Hughes K.W."/>
            <person name="Mata J.L."/>
            <person name="Ishikawa N.K."/>
            <person name="Vargas-Isla R."/>
            <person name="Ushijima S."/>
            <person name="Smith C.A."/>
            <person name="Ahrendt S."/>
            <person name="Andreopoulos W."/>
            <person name="He G."/>
            <person name="Labutti K."/>
            <person name="Lipzen A."/>
            <person name="Ng V."/>
            <person name="Riley R."/>
            <person name="Sandor L."/>
            <person name="Barry K."/>
            <person name="Martinez A.T."/>
            <person name="Xiao Y."/>
            <person name="Gibbons J.G."/>
            <person name="Terashima K."/>
            <person name="Grigoriev I.V."/>
            <person name="Hibbett D.S."/>
        </authorList>
    </citation>
    <scope>NUCLEOTIDE SEQUENCE</scope>
    <source>
        <strain evidence="1">TMI1499</strain>
    </source>
</reference>
<keyword evidence="2" id="KW-1185">Reference proteome</keyword>
<accession>A0ACC1TUK5</accession>
<gene>
    <name evidence="1" type="ORF">F5876DRAFT_67263</name>
</gene>
<sequence>MRASKGPAMSLATTSAISVLVTRSTSLPWEYKFAGQIRYNTLVLHPNPFAWLDPKRRTIMRIAILVFIQLILAAYAAPLDMLQYCHPITGHLSEISQYQIHRPNHQKRLPVSKSTIEPPVVRTWLRTAFAENYDCFDESWKTVFENGLNETEVWQEDSNDVFTIKFEGIGNGLCHKNWCTMNVDQQGHGTVSPI</sequence>
<proteinExistence type="predicted"/>
<evidence type="ECO:0000313" key="1">
    <source>
        <dbReference type="EMBL" id="KAJ3808442.1"/>
    </source>
</evidence>
<name>A0ACC1TUK5_9AGAR</name>
<evidence type="ECO:0000313" key="2">
    <source>
        <dbReference type="Proteomes" id="UP001163835"/>
    </source>
</evidence>
<dbReference type="EMBL" id="MU795222">
    <property type="protein sequence ID" value="KAJ3808442.1"/>
    <property type="molecule type" value="Genomic_DNA"/>
</dbReference>
<organism evidence="1 2">
    <name type="scientific">Lentinula aff. lateritia</name>
    <dbReference type="NCBI Taxonomy" id="2804960"/>
    <lineage>
        <taxon>Eukaryota</taxon>
        <taxon>Fungi</taxon>
        <taxon>Dikarya</taxon>
        <taxon>Basidiomycota</taxon>
        <taxon>Agaricomycotina</taxon>
        <taxon>Agaricomycetes</taxon>
        <taxon>Agaricomycetidae</taxon>
        <taxon>Agaricales</taxon>
        <taxon>Marasmiineae</taxon>
        <taxon>Omphalotaceae</taxon>
        <taxon>Lentinula</taxon>
    </lineage>
</organism>